<sequence>MSSHLIDLFKPFIPKLVNSLHKGQAGRIAVLGGSKEYTGAPYFSAITAMRMGSDICHIFATTEGGTATALKTMDPDLIVHPIEKNDPSDIIPWLLSLHCIVIGPGLGRTVGAWNCAKEVMKAARNINLPMVLDGDILRLLCVNKGLDIIQGYDKVILTPNVVEYNQLSNAIKEITGDSSASLLTPQQISTQLGNVTIVQKGQTDHITDGNQTVSCDEPGMPRRCGGQGDFLAGAVAAMYTWANLYYKYNLNESPKDQAYPLELLSSYAACTFLRRCSSAAFSKHKRSTITKDILKQIPNQFELLFPDEDSQ</sequence>
<dbReference type="GO" id="GO:0047453">
    <property type="term" value="F:ATP-dependent NAD(P)H-hydrate dehydratase activity"/>
    <property type="evidence" value="ECO:0007669"/>
    <property type="project" value="UniProtKB-UniRule"/>
</dbReference>
<evidence type="ECO:0000256" key="6">
    <source>
        <dbReference type="HAMAP-Rule" id="MF_03157"/>
    </source>
</evidence>
<evidence type="ECO:0000313" key="8">
    <source>
        <dbReference type="EMBL" id="KYR02813.1"/>
    </source>
</evidence>
<dbReference type="PANTHER" id="PTHR12592">
    <property type="entry name" value="ATP-DEPENDENT (S)-NAD(P)H-HYDRATE DEHYDRATASE FAMILY MEMBER"/>
    <property type="match status" value="1"/>
</dbReference>
<dbReference type="AlphaFoldDB" id="A0A152A9B2"/>
<dbReference type="GO" id="GO:0110051">
    <property type="term" value="P:metabolite repair"/>
    <property type="evidence" value="ECO:0007669"/>
    <property type="project" value="TreeGrafter"/>
</dbReference>
<keyword evidence="5 6" id="KW-0456">Lyase</keyword>
<feature type="domain" description="YjeF C-terminal" evidence="7">
    <location>
        <begin position="5"/>
        <end position="304"/>
    </location>
</feature>
<feature type="binding site" evidence="6">
    <location>
        <begin position="200"/>
        <end position="204"/>
    </location>
    <ligand>
        <name>ATP</name>
        <dbReference type="ChEBI" id="CHEBI:30616"/>
    </ligand>
</feature>
<evidence type="ECO:0000256" key="4">
    <source>
        <dbReference type="ARBA" id="ARBA00023027"/>
    </source>
</evidence>
<dbReference type="EC" id="4.2.1.93" evidence="6"/>
<dbReference type="Pfam" id="PF01256">
    <property type="entry name" value="Carb_kinase"/>
    <property type="match status" value="1"/>
</dbReference>
<dbReference type="OMA" id="WRAAYHN"/>
<dbReference type="InterPro" id="IPR000631">
    <property type="entry name" value="CARKD"/>
</dbReference>
<comment type="catalytic activity">
    <reaction evidence="6">
        <text>(6S)-NADPHX + ATP = ADP + phosphate + NADPH + H(+)</text>
        <dbReference type="Rhea" id="RHEA:32231"/>
        <dbReference type="ChEBI" id="CHEBI:15378"/>
        <dbReference type="ChEBI" id="CHEBI:30616"/>
        <dbReference type="ChEBI" id="CHEBI:43474"/>
        <dbReference type="ChEBI" id="CHEBI:57783"/>
        <dbReference type="ChEBI" id="CHEBI:64076"/>
        <dbReference type="ChEBI" id="CHEBI:456216"/>
        <dbReference type="EC" id="4.2.1.93"/>
    </reaction>
</comment>
<dbReference type="EMBL" id="LODT01000001">
    <property type="protein sequence ID" value="KYR02813.1"/>
    <property type="molecule type" value="Genomic_DNA"/>
</dbReference>
<keyword evidence="1 6" id="KW-0547">Nucleotide-binding</keyword>
<evidence type="ECO:0000256" key="3">
    <source>
        <dbReference type="ARBA" id="ARBA00022857"/>
    </source>
</evidence>
<comment type="catalytic activity">
    <reaction evidence="6">
        <text>(6S)-NADHX + ATP = ADP + phosphate + NADH + H(+)</text>
        <dbReference type="Rhea" id="RHEA:19017"/>
        <dbReference type="ChEBI" id="CHEBI:15378"/>
        <dbReference type="ChEBI" id="CHEBI:30616"/>
        <dbReference type="ChEBI" id="CHEBI:43474"/>
        <dbReference type="ChEBI" id="CHEBI:57945"/>
        <dbReference type="ChEBI" id="CHEBI:64074"/>
        <dbReference type="ChEBI" id="CHEBI:456216"/>
        <dbReference type="EC" id="4.2.1.93"/>
    </reaction>
</comment>
<keyword evidence="9" id="KW-1185">Reference proteome</keyword>
<comment type="function">
    <text evidence="6">Catalyzes the dehydration of the S-form of NAD(P)HX at the expense of ATP, which is converted to ADP. Together with NAD(P)HX epimerase, which catalyzes the epimerization of the S- and R-forms, the enzyme allows the repair of both epimers of NAD(P)HX, a damaged form of NAD(P)H that is a result of enzymatic or heat-dependent hydration.</text>
</comment>
<dbReference type="GO" id="GO:0046496">
    <property type="term" value="P:nicotinamide nucleotide metabolic process"/>
    <property type="evidence" value="ECO:0007669"/>
    <property type="project" value="UniProtKB-UniRule"/>
</dbReference>
<comment type="caution">
    <text evidence="8">The sequence shown here is derived from an EMBL/GenBank/DDBJ whole genome shotgun (WGS) entry which is preliminary data.</text>
</comment>
<accession>A0A152A9B2</accession>
<dbReference type="FunCoup" id="A0A152A9B2">
    <property type="interactions" value="6"/>
</dbReference>
<dbReference type="SUPFAM" id="SSF53613">
    <property type="entry name" value="Ribokinase-like"/>
    <property type="match status" value="1"/>
</dbReference>
<evidence type="ECO:0000256" key="5">
    <source>
        <dbReference type="ARBA" id="ARBA00023239"/>
    </source>
</evidence>
<name>A0A152A9B2_TIELA</name>
<organism evidence="8 9">
    <name type="scientific">Tieghemostelium lacteum</name>
    <name type="common">Slime mold</name>
    <name type="synonym">Dictyostelium lacteum</name>
    <dbReference type="NCBI Taxonomy" id="361077"/>
    <lineage>
        <taxon>Eukaryota</taxon>
        <taxon>Amoebozoa</taxon>
        <taxon>Evosea</taxon>
        <taxon>Eumycetozoa</taxon>
        <taxon>Dictyostelia</taxon>
        <taxon>Dictyosteliales</taxon>
        <taxon>Raperosteliaceae</taxon>
        <taxon>Tieghemostelium</taxon>
    </lineage>
</organism>
<gene>
    <name evidence="8" type="ORF">DLAC_00279</name>
</gene>
<dbReference type="PROSITE" id="PS51383">
    <property type="entry name" value="YJEF_C_3"/>
    <property type="match status" value="1"/>
</dbReference>
<comment type="cofactor">
    <cofactor evidence="6">
        <name>Mg(2+)</name>
        <dbReference type="ChEBI" id="CHEBI:18420"/>
    </cofactor>
</comment>
<comment type="similarity">
    <text evidence="6">Belongs to the NnrD/CARKD family.</text>
</comment>
<dbReference type="InterPro" id="IPR029056">
    <property type="entry name" value="Ribokinase-like"/>
</dbReference>
<feature type="binding site" evidence="6">
    <location>
        <position position="229"/>
    </location>
    <ligand>
        <name>(6S)-NADPHX</name>
        <dbReference type="ChEBI" id="CHEBI:64076"/>
    </ligand>
</feature>
<keyword evidence="3" id="KW-0521">NADP</keyword>
<evidence type="ECO:0000256" key="2">
    <source>
        <dbReference type="ARBA" id="ARBA00022840"/>
    </source>
</evidence>
<evidence type="ECO:0000256" key="1">
    <source>
        <dbReference type="ARBA" id="ARBA00022741"/>
    </source>
</evidence>
<dbReference type="GO" id="GO:0005524">
    <property type="term" value="F:ATP binding"/>
    <property type="evidence" value="ECO:0007669"/>
    <property type="project" value="UniProtKB-KW"/>
</dbReference>
<dbReference type="HAMAP" id="MF_01965">
    <property type="entry name" value="NADHX_dehydratase"/>
    <property type="match status" value="1"/>
</dbReference>
<dbReference type="Gene3D" id="3.40.1190.20">
    <property type="match status" value="1"/>
</dbReference>
<keyword evidence="2 6" id="KW-0067">ATP-binding</keyword>
<dbReference type="PANTHER" id="PTHR12592:SF0">
    <property type="entry name" value="ATP-DEPENDENT (S)-NAD(P)H-HYDRATE DEHYDRATASE"/>
    <property type="match status" value="1"/>
</dbReference>
<proteinExistence type="inferred from homology"/>
<feature type="binding site" evidence="6">
    <location>
        <begin position="219"/>
        <end position="228"/>
    </location>
    <ligand>
        <name>ATP</name>
        <dbReference type="ChEBI" id="CHEBI:30616"/>
    </ligand>
</feature>
<dbReference type="NCBIfam" id="TIGR00196">
    <property type="entry name" value="yjeF_cterm"/>
    <property type="match status" value="1"/>
</dbReference>
<feature type="binding site" evidence="6">
    <location>
        <begin position="160"/>
        <end position="166"/>
    </location>
    <ligand>
        <name>(6S)-NADPHX</name>
        <dbReference type="ChEBI" id="CHEBI:64076"/>
    </ligand>
</feature>
<keyword evidence="6" id="KW-0597">Phosphoprotein</keyword>
<evidence type="ECO:0000259" key="7">
    <source>
        <dbReference type="PROSITE" id="PS51383"/>
    </source>
</evidence>
<reference evidence="8 9" key="1">
    <citation type="submission" date="2015-12" db="EMBL/GenBank/DDBJ databases">
        <title>Dictyostelia acquired genes for synthesis and detection of signals that induce cell-type specialization by lateral gene transfer from prokaryotes.</title>
        <authorList>
            <person name="Gloeckner G."/>
            <person name="Schaap P."/>
        </authorList>
    </citation>
    <scope>NUCLEOTIDE SEQUENCE [LARGE SCALE GENOMIC DNA]</scope>
    <source>
        <strain evidence="8 9">TK</strain>
    </source>
</reference>
<dbReference type="CDD" id="cd01171">
    <property type="entry name" value="YXKO-related"/>
    <property type="match status" value="1"/>
</dbReference>
<evidence type="ECO:0000313" key="9">
    <source>
        <dbReference type="Proteomes" id="UP000076078"/>
    </source>
</evidence>
<dbReference type="InParanoid" id="A0A152A9B2"/>
<feature type="binding site" evidence="6">
    <location>
        <position position="105"/>
    </location>
    <ligand>
        <name>(6S)-NADPHX</name>
        <dbReference type="ChEBI" id="CHEBI:64076"/>
    </ligand>
</feature>
<keyword evidence="4 6" id="KW-0520">NAD</keyword>
<dbReference type="STRING" id="361077.A0A152A9B2"/>
<dbReference type="OrthoDB" id="8110916at2759"/>
<protein>
    <recommendedName>
        <fullName evidence="6">ATP-dependent (S)-NAD(P)H-hydrate dehydratase</fullName>
        <ecNumber evidence="6">4.2.1.93</ecNumber>
    </recommendedName>
    <alternativeName>
        <fullName evidence="6">ATP-dependent NAD(P)HX dehydratase</fullName>
    </alternativeName>
</protein>
<dbReference type="Proteomes" id="UP000076078">
    <property type="component" value="Unassembled WGS sequence"/>
</dbReference>